<gene>
    <name evidence="2" type="ORF">CISIN_1g042111mg</name>
</gene>
<reference evidence="2 3" key="1">
    <citation type="submission" date="2014-04" db="EMBL/GenBank/DDBJ databases">
        <authorList>
            <consortium name="International Citrus Genome Consortium"/>
            <person name="Gmitter F."/>
            <person name="Chen C."/>
            <person name="Farmerie W."/>
            <person name="Harkins T."/>
            <person name="Desany B."/>
            <person name="Mohiuddin M."/>
            <person name="Kodira C."/>
            <person name="Borodovsky M."/>
            <person name="Lomsadze A."/>
            <person name="Burns P."/>
            <person name="Jenkins J."/>
            <person name="Prochnik S."/>
            <person name="Shu S."/>
            <person name="Chapman J."/>
            <person name="Pitluck S."/>
            <person name="Schmutz J."/>
            <person name="Rokhsar D."/>
        </authorList>
    </citation>
    <scope>NUCLEOTIDE SEQUENCE</scope>
</reference>
<evidence type="ECO:0000313" key="3">
    <source>
        <dbReference type="Proteomes" id="UP000027120"/>
    </source>
</evidence>
<evidence type="ECO:0000256" key="1">
    <source>
        <dbReference type="SAM" id="Phobius"/>
    </source>
</evidence>
<dbReference type="Proteomes" id="UP000027120">
    <property type="component" value="Unassembled WGS sequence"/>
</dbReference>
<protein>
    <submittedName>
        <fullName evidence="2">Uncharacterized protein</fullName>
    </submittedName>
</protein>
<evidence type="ECO:0000313" key="2">
    <source>
        <dbReference type="EMBL" id="KDO41533.1"/>
    </source>
</evidence>
<keyword evidence="1" id="KW-1133">Transmembrane helix</keyword>
<dbReference type="AlphaFoldDB" id="A0A067DF86"/>
<organism evidence="2 3">
    <name type="scientific">Citrus sinensis</name>
    <name type="common">Sweet orange</name>
    <name type="synonym">Citrus aurantium var. sinensis</name>
    <dbReference type="NCBI Taxonomy" id="2711"/>
    <lineage>
        <taxon>Eukaryota</taxon>
        <taxon>Viridiplantae</taxon>
        <taxon>Streptophyta</taxon>
        <taxon>Embryophyta</taxon>
        <taxon>Tracheophyta</taxon>
        <taxon>Spermatophyta</taxon>
        <taxon>Magnoliopsida</taxon>
        <taxon>eudicotyledons</taxon>
        <taxon>Gunneridae</taxon>
        <taxon>Pentapetalae</taxon>
        <taxon>rosids</taxon>
        <taxon>malvids</taxon>
        <taxon>Sapindales</taxon>
        <taxon>Rutaceae</taxon>
        <taxon>Aurantioideae</taxon>
        <taxon>Citrus</taxon>
    </lineage>
</organism>
<sequence>MCIITNGSIFPFRLAFNLIGLISIFISVMRRQGPRGDTGQDVNSFLGTEPFPVPVRDQLVEISLLDILRMYLLLGFCDTPERGLKR</sequence>
<proteinExistence type="predicted"/>
<accession>A0A067DF86</accession>
<feature type="transmembrane region" description="Helical" evidence="1">
    <location>
        <begin position="12"/>
        <end position="29"/>
    </location>
</feature>
<dbReference type="EMBL" id="KK785613">
    <property type="protein sequence ID" value="KDO41533.1"/>
    <property type="molecule type" value="Genomic_DNA"/>
</dbReference>
<keyword evidence="1" id="KW-0472">Membrane</keyword>
<keyword evidence="3" id="KW-1185">Reference proteome</keyword>
<name>A0A067DF86_CITSI</name>
<keyword evidence="1" id="KW-0812">Transmembrane</keyword>